<dbReference type="Gene3D" id="3.40.10.10">
    <property type="entry name" value="DNA Methylphosphotriester Repair Domain"/>
    <property type="match status" value="1"/>
</dbReference>
<dbReference type="OrthoDB" id="9811249at2"/>
<evidence type="ECO:0000256" key="2">
    <source>
        <dbReference type="ARBA" id="ARBA00001947"/>
    </source>
</evidence>
<dbReference type="RefSeq" id="WP_091764598.1">
    <property type="nucleotide sequence ID" value="NZ_FNBT01000002.1"/>
</dbReference>
<dbReference type="PROSITE" id="PS01124">
    <property type="entry name" value="HTH_ARAC_FAMILY_2"/>
    <property type="match status" value="1"/>
</dbReference>
<comment type="cofactor">
    <cofactor evidence="2">
        <name>Zn(2+)</name>
        <dbReference type="ChEBI" id="CHEBI:29105"/>
    </cofactor>
</comment>
<dbReference type="GO" id="GO:0032259">
    <property type="term" value="P:methylation"/>
    <property type="evidence" value="ECO:0007669"/>
    <property type="project" value="UniProtKB-KW"/>
</dbReference>
<keyword evidence="8" id="KW-0862">Zinc</keyword>
<accession>A0A1G7JIV9</accession>
<dbReference type="GO" id="GO:0032131">
    <property type="term" value="F:alkylated DNA binding"/>
    <property type="evidence" value="ECO:0007669"/>
    <property type="project" value="TreeGrafter"/>
</dbReference>
<dbReference type="Gene3D" id="1.10.10.60">
    <property type="entry name" value="Homeodomain-like"/>
    <property type="match status" value="1"/>
</dbReference>
<evidence type="ECO:0000256" key="14">
    <source>
        <dbReference type="SAM" id="MobiDB-lite"/>
    </source>
</evidence>
<feature type="compositionally biased region" description="Pro residues" evidence="14">
    <location>
        <begin position="495"/>
        <end position="511"/>
    </location>
</feature>
<dbReference type="PANTHER" id="PTHR43003">
    <property type="entry name" value="DNA-3-METHYLADENINE GLYCOSYLASE"/>
    <property type="match status" value="1"/>
</dbReference>
<dbReference type="InterPro" id="IPR010316">
    <property type="entry name" value="AlkA_N"/>
</dbReference>
<keyword evidence="5" id="KW-0808">Transferase</keyword>
<dbReference type="GO" id="GO:0006285">
    <property type="term" value="P:base-excision repair, AP site formation"/>
    <property type="evidence" value="ECO:0007669"/>
    <property type="project" value="TreeGrafter"/>
</dbReference>
<evidence type="ECO:0000256" key="1">
    <source>
        <dbReference type="ARBA" id="ARBA00000086"/>
    </source>
</evidence>
<organism evidence="16 17">
    <name type="scientific">Blastococcus aurantiacus</name>
    <dbReference type="NCBI Taxonomy" id="1550231"/>
    <lineage>
        <taxon>Bacteria</taxon>
        <taxon>Bacillati</taxon>
        <taxon>Actinomycetota</taxon>
        <taxon>Actinomycetes</taxon>
        <taxon>Geodermatophilales</taxon>
        <taxon>Geodermatophilaceae</taxon>
        <taxon>Blastococcus</taxon>
    </lineage>
</organism>
<dbReference type="InterPro" id="IPR035451">
    <property type="entry name" value="Ada-like_dom_sf"/>
</dbReference>
<dbReference type="Gene3D" id="1.10.340.30">
    <property type="entry name" value="Hypothetical protein, domain 2"/>
    <property type="match status" value="1"/>
</dbReference>
<dbReference type="STRING" id="1550231.SAMN05660662_1537"/>
<dbReference type="SMART" id="SM01009">
    <property type="entry name" value="AlkA_N"/>
    <property type="match status" value="1"/>
</dbReference>
<keyword evidence="11" id="KW-0010">Activator</keyword>
<dbReference type="InterPro" id="IPR018062">
    <property type="entry name" value="HTH_AraC-typ_CS"/>
</dbReference>
<evidence type="ECO:0000256" key="8">
    <source>
        <dbReference type="ARBA" id="ARBA00022833"/>
    </source>
</evidence>
<dbReference type="Proteomes" id="UP000199406">
    <property type="component" value="Unassembled WGS sequence"/>
</dbReference>
<evidence type="ECO:0000259" key="15">
    <source>
        <dbReference type="PROSITE" id="PS01124"/>
    </source>
</evidence>
<feature type="domain" description="HTH araC/xylS-type" evidence="15">
    <location>
        <begin position="89"/>
        <end position="187"/>
    </location>
</feature>
<dbReference type="InterPro" id="IPR003265">
    <property type="entry name" value="HhH-GPD_domain"/>
</dbReference>
<dbReference type="EC" id="3.2.2.21" evidence="3"/>
<dbReference type="GO" id="GO:0043916">
    <property type="term" value="F:DNA-7-methylguanine glycosylase activity"/>
    <property type="evidence" value="ECO:0007669"/>
    <property type="project" value="TreeGrafter"/>
</dbReference>
<dbReference type="Pfam" id="PF12833">
    <property type="entry name" value="HTH_18"/>
    <property type="match status" value="1"/>
</dbReference>
<protein>
    <recommendedName>
        <fullName evidence="3">DNA-3-methyladenine glycosylase II</fullName>
        <ecNumber evidence="3">3.2.2.21</ecNumber>
    </recommendedName>
</protein>
<dbReference type="GO" id="GO:0032993">
    <property type="term" value="C:protein-DNA complex"/>
    <property type="evidence" value="ECO:0007669"/>
    <property type="project" value="TreeGrafter"/>
</dbReference>
<keyword evidence="6" id="KW-0479">Metal-binding</keyword>
<feature type="region of interest" description="Disordered" evidence="14">
    <location>
        <begin position="487"/>
        <end position="511"/>
    </location>
</feature>
<keyword evidence="17" id="KW-1185">Reference proteome</keyword>
<dbReference type="GO" id="GO:0008270">
    <property type="term" value="F:zinc ion binding"/>
    <property type="evidence" value="ECO:0007669"/>
    <property type="project" value="InterPro"/>
</dbReference>
<name>A0A1G7JIV9_9ACTN</name>
<evidence type="ECO:0000313" key="16">
    <source>
        <dbReference type="EMBL" id="SDF24826.1"/>
    </source>
</evidence>
<evidence type="ECO:0000256" key="11">
    <source>
        <dbReference type="ARBA" id="ARBA00023159"/>
    </source>
</evidence>
<keyword evidence="4" id="KW-0489">Methyltransferase</keyword>
<keyword evidence="10" id="KW-0238">DNA-binding</keyword>
<dbReference type="PROSITE" id="PS00041">
    <property type="entry name" value="HTH_ARAC_FAMILY_1"/>
    <property type="match status" value="1"/>
</dbReference>
<dbReference type="SUPFAM" id="SSF46689">
    <property type="entry name" value="Homeodomain-like"/>
    <property type="match status" value="1"/>
</dbReference>
<dbReference type="GO" id="GO:0043565">
    <property type="term" value="F:sequence-specific DNA binding"/>
    <property type="evidence" value="ECO:0007669"/>
    <property type="project" value="InterPro"/>
</dbReference>
<evidence type="ECO:0000256" key="13">
    <source>
        <dbReference type="ARBA" id="ARBA00023204"/>
    </source>
</evidence>
<dbReference type="Gene3D" id="1.10.1670.10">
    <property type="entry name" value="Helix-hairpin-Helix base-excision DNA repair enzymes (C-terminal)"/>
    <property type="match status" value="1"/>
</dbReference>
<dbReference type="GO" id="GO:0008725">
    <property type="term" value="F:DNA-3-methyladenine glycosylase activity"/>
    <property type="evidence" value="ECO:0007669"/>
    <property type="project" value="TreeGrafter"/>
</dbReference>
<gene>
    <name evidence="16" type="ORF">SAMN05660662_1537</name>
</gene>
<dbReference type="AlphaFoldDB" id="A0A1G7JIV9"/>
<dbReference type="EMBL" id="FNBT01000002">
    <property type="protein sequence ID" value="SDF24826.1"/>
    <property type="molecule type" value="Genomic_DNA"/>
</dbReference>
<reference evidence="17" key="1">
    <citation type="submission" date="2016-10" db="EMBL/GenBank/DDBJ databases">
        <authorList>
            <person name="Varghese N."/>
            <person name="Submissions S."/>
        </authorList>
    </citation>
    <scope>NUCLEOTIDE SEQUENCE [LARGE SCALE GENOMIC DNA]</scope>
    <source>
        <strain evidence="17">DSM 44268</strain>
    </source>
</reference>
<dbReference type="InterPro" id="IPR023170">
    <property type="entry name" value="HhH_base_excis_C"/>
</dbReference>
<comment type="catalytic activity">
    <reaction evidence="1">
        <text>Hydrolysis of alkylated DNA, releasing 3-methyladenine, 3-methylguanine, 7-methylguanine and 7-methyladenine.</text>
        <dbReference type="EC" id="3.2.2.21"/>
    </reaction>
</comment>
<dbReference type="InterPro" id="IPR051912">
    <property type="entry name" value="Alkylbase_DNA_Glycosylase/TA"/>
</dbReference>
<keyword evidence="7" id="KW-0227">DNA damage</keyword>
<evidence type="ECO:0000256" key="4">
    <source>
        <dbReference type="ARBA" id="ARBA00022603"/>
    </source>
</evidence>
<proteinExistence type="predicted"/>
<evidence type="ECO:0000313" key="17">
    <source>
        <dbReference type="Proteomes" id="UP000199406"/>
    </source>
</evidence>
<evidence type="ECO:0000256" key="7">
    <source>
        <dbReference type="ARBA" id="ARBA00022763"/>
    </source>
</evidence>
<dbReference type="GO" id="GO:0008168">
    <property type="term" value="F:methyltransferase activity"/>
    <property type="evidence" value="ECO:0007669"/>
    <property type="project" value="UniProtKB-KW"/>
</dbReference>
<keyword evidence="9" id="KW-0805">Transcription regulation</keyword>
<evidence type="ECO:0000256" key="6">
    <source>
        <dbReference type="ARBA" id="ARBA00022723"/>
    </source>
</evidence>
<dbReference type="SUPFAM" id="SSF48150">
    <property type="entry name" value="DNA-glycosylase"/>
    <property type="match status" value="1"/>
</dbReference>
<sequence length="511" mass="53670">MTATADHEHRYRAVAGRDARFDGWFFTAVRTTGIYCRPSCPARTPAPHNVSFFSTAAGAQAAGYRACRRCRPDAAPGSPEWDVRADVVARAMRLIGDGEVERSGVPGLARRLGYSERQLHRLVVGELGVGPLALARAQRAQTARVLIETTNLPMADVAFAAGFASIRQFNDTVREVFAATPTELRRRPSPASGGAPGSLTLRLTARAPYDAAEVLLFLGAHAVPGLEEWDGSTFSRVLDLPHGPGVVSLSPAPDAAAAVSARLQLTQLRDLGVAVSRCRRMLDLDADPAAVDGVLGADPALADVVALAPGRRVPGSPEAPELAVRAVLGQQVSVAGARTLTARLLPVAGVALPTPVGTLTHAFPRPEALAVADLGGIGLTGARRAALQALATALADGDVALDPGADREEARRALLAVRGIGPWTAALVALRGLADPDVWLPGDLALRRSLTALGSTDAEAATRWRPWRSYAVMHLWALAAPAFFTRPPHPERPLPDIPTTPTAPPPGRSAR</sequence>
<dbReference type="SUPFAM" id="SSF55945">
    <property type="entry name" value="TATA-box binding protein-like"/>
    <property type="match status" value="1"/>
</dbReference>
<evidence type="ECO:0000256" key="5">
    <source>
        <dbReference type="ARBA" id="ARBA00022679"/>
    </source>
</evidence>
<evidence type="ECO:0000256" key="12">
    <source>
        <dbReference type="ARBA" id="ARBA00023163"/>
    </source>
</evidence>
<evidence type="ECO:0000256" key="9">
    <source>
        <dbReference type="ARBA" id="ARBA00023015"/>
    </source>
</evidence>
<dbReference type="GO" id="GO:0005737">
    <property type="term" value="C:cytoplasm"/>
    <property type="evidence" value="ECO:0007669"/>
    <property type="project" value="TreeGrafter"/>
</dbReference>
<evidence type="ECO:0000256" key="10">
    <source>
        <dbReference type="ARBA" id="ARBA00023125"/>
    </source>
</evidence>
<dbReference type="GO" id="GO:0006307">
    <property type="term" value="P:DNA alkylation repair"/>
    <property type="evidence" value="ECO:0007669"/>
    <property type="project" value="TreeGrafter"/>
</dbReference>
<dbReference type="SMART" id="SM00342">
    <property type="entry name" value="HTH_ARAC"/>
    <property type="match status" value="1"/>
</dbReference>
<dbReference type="Gene3D" id="3.30.310.20">
    <property type="entry name" value="DNA-3-methyladenine glycosylase AlkA, N-terminal domain"/>
    <property type="match status" value="1"/>
</dbReference>
<dbReference type="InterPro" id="IPR004026">
    <property type="entry name" value="Ada_DNA_repair_Zn-bd"/>
</dbReference>
<dbReference type="InterPro" id="IPR018060">
    <property type="entry name" value="HTH_AraC"/>
</dbReference>
<dbReference type="InterPro" id="IPR009057">
    <property type="entry name" value="Homeodomain-like_sf"/>
</dbReference>
<dbReference type="FunFam" id="3.40.10.10:FF:000001">
    <property type="entry name" value="DNA-3-methyladenine glycosylase 2"/>
    <property type="match status" value="1"/>
</dbReference>
<keyword evidence="12" id="KW-0804">Transcription</keyword>
<dbReference type="InterPro" id="IPR011257">
    <property type="entry name" value="DNA_glycosylase"/>
</dbReference>
<dbReference type="InterPro" id="IPR037046">
    <property type="entry name" value="AlkA_N_sf"/>
</dbReference>
<dbReference type="GO" id="GO:0003700">
    <property type="term" value="F:DNA-binding transcription factor activity"/>
    <property type="evidence" value="ECO:0007669"/>
    <property type="project" value="InterPro"/>
</dbReference>
<dbReference type="Pfam" id="PF02805">
    <property type="entry name" value="Ada_Zn_binding"/>
    <property type="match status" value="1"/>
</dbReference>
<evidence type="ECO:0000256" key="3">
    <source>
        <dbReference type="ARBA" id="ARBA00012000"/>
    </source>
</evidence>
<dbReference type="SUPFAM" id="SSF57884">
    <property type="entry name" value="Ada DNA repair protein, N-terminal domain (N-Ada 10)"/>
    <property type="match status" value="1"/>
</dbReference>
<keyword evidence="13" id="KW-0234">DNA repair</keyword>
<dbReference type="Pfam" id="PF06029">
    <property type="entry name" value="AlkA_N"/>
    <property type="match status" value="1"/>
</dbReference>
<dbReference type="PANTHER" id="PTHR43003:SF13">
    <property type="entry name" value="DNA-3-METHYLADENINE GLYCOSYLASE 2"/>
    <property type="match status" value="1"/>
</dbReference>
<dbReference type="SMART" id="SM00478">
    <property type="entry name" value="ENDO3c"/>
    <property type="match status" value="1"/>
</dbReference>